<organism evidence="2 3">
    <name type="scientific">Burkholderia cepacia</name>
    <name type="common">Pseudomonas cepacia</name>
    <dbReference type="NCBI Taxonomy" id="292"/>
    <lineage>
        <taxon>Bacteria</taxon>
        <taxon>Pseudomonadati</taxon>
        <taxon>Pseudomonadota</taxon>
        <taxon>Betaproteobacteria</taxon>
        <taxon>Burkholderiales</taxon>
        <taxon>Burkholderiaceae</taxon>
        <taxon>Burkholderia</taxon>
        <taxon>Burkholderia cepacia complex</taxon>
    </lineage>
</organism>
<evidence type="ECO:0000313" key="3">
    <source>
        <dbReference type="Proteomes" id="UP000238206"/>
    </source>
</evidence>
<gene>
    <name evidence="2" type="ORF">C5615_06370</name>
</gene>
<dbReference type="InterPro" id="IPR002575">
    <property type="entry name" value="Aminoglycoside_PTrfase"/>
</dbReference>
<feature type="domain" description="Aminoglycoside phosphotransferase" evidence="1">
    <location>
        <begin position="164"/>
        <end position="315"/>
    </location>
</feature>
<dbReference type="Pfam" id="PF13671">
    <property type="entry name" value="AAA_33"/>
    <property type="match status" value="1"/>
</dbReference>
<sequence>MRDSLSNPTEIMSLAVLPRRLGPLRKQNRLRAARRHARRLDAALRRASFYPHPAGRIERIETHLSVVYLAGRFAYKRLKPLDLGFADFRPLAARRRSCAAELVLNRPLARELYLAVMPLERTRRGCRLAGCDTRAVVAIDYLVKMRRFDQAALFSRLLAAGALTNADIDRVAARLASFHARASKGVPSAAFGSAALLHAQLDAVLASLAVGPMALPAALRDSYRHSCRALARHLDARRADGFVRACHGDLHLDNLVRRGTDVLMFDCIEFSDALRWIDVVNDLAFLAMDLCAHGRADLARRLLNRWLEATGDFAGLAALPLYVGYRALVRAQVAVLRAGSGGPRLTSAQNDDLRVAGRYIALAARVADWPPPYLLLCHGVSGSGKSVASRALADLIGAVRVSSDSERKRTHPLAPVERGALSDGAYAAHAIDAQYDRLRAIAETTLRAGYPTIVDATFLAHARRARFVALAEALGVPVFILDFRAGRACMAERVKRRWLAGNDVSDAGPAVLDAQWRDAEPLTPHEAAISIPFDTEVPIDRFRSAGYWRPLLAALHAERVRAAADATKRSCVDSLPGTVPAFPG</sequence>
<proteinExistence type="predicted"/>
<dbReference type="AlphaFoldDB" id="A0A2S8IZZ4"/>
<dbReference type="Pfam" id="PF01636">
    <property type="entry name" value="APH"/>
    <property type="match status" value="1"/>
</dbReference>
<dbReference type="SUPFAM" id="SSF56112">
    <property type="entry name" value="Protein kinase-like (PK-like)"/>
    <property type="match status" value="1"/>
</dbReference>
<evidence type="ECO:0000259" key="1">
    <source>
        <dbReference type="Pfam" id="PF01636"/>
    </source>
</evidence>
<dbReference type="PANTHER" id="PTHR43883:SF1">
    <property type="entry name" value="GLUCONOKINASE"/>
    <property type="match status" value="1"/>
</dbReference>
<dbReference type="EMBL" id="PUIQ01000006">
    <property type="protein sequence ID" value="PQP20285.1"/>
    <property type="molecule type" value="Genomic_DNA"/>
</dbReference>
<name>A0A2S8IZZ4_BURCE</name>
<accession>A0A2S8IZZ4</accession>
<evidence type="ECO:0000313" key="2">
    <source>
        <dbReference type="EMBL" id="PQP20285.1"/>
    </source>
</evidence>
<comment type="caution">
    <text evidence="2">The sequence shown here is derived from an EMBL/GenBank/DDBJ whole genome shotgun (WGS) entry which is preliminary data.</text>
</comment>
<dbReference type="Gene3D" id="3.90.1200.10">
    <property type="match status" value="1"/>
</dbReference>
<reference evidence="2 3" key="1">
    <citation type="submission" date="2018-02" db="EMBL/GenBank/DDBJ databases">
        <title>Draft genome sequencing of Burkholderia cepacia Y14-15.</title>
        <authorList>
            <person name="Zheng B.-X."/>
        </authorList>
    </citation>
    <scope>NUCLEOTIDE SEQUENCE [LARGE SCALE GENOMIC DNA]</scope>
    <source>
        <strain evidence="2 3">Y14-15</strain>
    </source>
</reference>
<dbReference type="InterPro" id="IPR052732">
    <property type="entry name" value="Cell-binding_unc_protein"/>
</dbReference>
<dbReference type="PANTHER" id="PTHR43883">
    <property type="entry name" value="SLR0207 PROTEIN"/>
    <property type="match status" value="1"/>
</dbReference>
<protein>
    <submittedName>
        <fullName evidence="2">Aminoglycoside phosphotransferase</fullName>
    </submittedName>
</protein>
<dbReference type="Gene3D" id="3.40.50.300">
    <property type="entry name" value="P-loop containing nucleotide triphosphate hydrolases"/>
    <property type="match status" value="1"/>
</dbReference>
<dbReference type="GO" id="GO:0016740">
    <property type="term" value="F:transferase activity"/>
    <property type="evidence" value="ECO:0007669"/>
    <property type="project" value="UniProtKB-KW"/>
</dbReference>
<dbReference type="Proteomes" id="UP000238206">
    <property type="component" value="Unassembled WGS sequence"/>
</dbReference>
<dbReference type="InterPro" id="IPR027417">
    <property type="entry name" value="P-loop_NTPase"/>
</dbReference>
<keyword evidence="2" id="KW-0808">Transferase</keyword>
<dbReference type="InterPro" id="IPR011009">
    <property type="entry name" value="Kinase-like_dom_sf"/>
</dbReference>
<dbReference type="SUPFAM" id="SSF52540">
    <property type="entry name" value="P-loop containing nucleoside triphosphate hydrolases"/>
    <property type="match status" value="1"/>
</dbReference>